<comment type="caution">
    <text evidence="4">The sequence shown here is derived from an EMBL/GenBank/DDBJ whole genome shotgun (WGS) entry which is preliminary data.</text>
</comment>
<evidence type="ECO:0000259" key="3">
    <source>
        <dbReference type="PROSITE" id="PS51746"/>
    </source>
</evidence>
<dbReference type="InterPro" id="IPR000014">
    <property type="entry name" value="PAS"/>
</dbReference>
<evidence type="ECO:0000313" key="4">
    <source>
        <dbReference type="EMBL" id="MCL7749704.1"/>
    </source>
</evidence>
<protein>
    <submittedName>
        <fullName evidence="4">SpoIIE family protein phosphatase</fullName>
    </submittedName>
</protein>
<dbReference type="Gene3D" id="3.60.40.10">
    <property type="entry name" value="PPM-type phosphatase domain"/>
    <property type="match status" value="1"/>
</dbReference>
<dbReference type="InterPro" id="IPR035965">
    <property type="entry name" value="PAS-like_dom_sf"/>
</dbReference>
<dbReference type="Gene3D" id="3.30.450.20">
    <property type="entry name" value="PAS domain"/>
    <property type="match status" value="1"/>
</dbReference>
<dbReference type="SUPFAM" id="SSF55785">
    <property type="entry name" value="PYP-like sensor domain (PAS domain)"/>
    <property type="match status" value="1"/>
</dbReference>
<dbReference type="NCBIfam" id="TIGR00229">
    <property type="entry name" value="sensory_box"/>
    <property type="match status" value="1"/>
</dbReference>
<dbReference type="SUPFAM" id="SSF81606">
    <property type="entry name" value="PP2C-like"/>
    <property type="match status" value="1"/>
</dbReference>
<name>A0A9X2CWR8_9BACI</name>
<organism evidence="4 5">
    <name type="scientific">Halalkalibacter alkaliphilus</name>
    <dbReference type="NCBI Taxonomy" id="2917993"/>
    <lineage>
        <taxon>Bacteria</taxon>
        <taxon>Bacillati</taxon>
        <taxon>Bacillota</taxon>
        <taxon>Bacilli</taxon>
        <taxon>Bacillales</taxon>
        <taxon>Bacillaceae</taxon>
        <taxon>Halalkalibacter</taxon>
    </lineage>
</organism>
<dbReference type="CDD" id="cd00130">
    <property type="entry name" value="PAS"/>
    <property type="match status" value="1"/>
</dbReference>
<keyword evidence="2" id="KW-0175">Coiled coil</keyword>
<dbReference type="PROSITE" id="PS51746">
    <property type="entry name" value="PPM_2"/>
    <property type="match status" value="1"/>
</dbReference>
<proteinExistence type="predicted"/>
<evidence type="ECO:0000256" key="1">
    <source>
        <dbReference type="ARBA" id="ARBA00022801"/>
    </source>
</evidence>
<dbReference type="InterPro" id="IPR001932">
    <property type="entry name" value="PPM-type_phosphatase-like_dom"/>
</dbReference>
<evidence type="ECO:0000313" key="5">
    <source>
        <dbReference type="Proteomes" id="UP001139150"/>
    </source>
</evidence>
<accession>A0A9X2CWR8</accession>
<evidence type="ECO:0000256" key="2">
    <source>
        <dbReference type="SAM" id="Coils"/>
    </source>
</evidence>
<keyword evidence="5" id="KW-1185">Reference proteome</keyword>
<feature type="domain" description="PPM-type phosphatase" evidence="3">
    <location>
        <begin position="191"/>
        <end position="402"/>
    </location>
</feature>
<reference evidence="4" key="1">
    <citation type="submission" date="2022-02" db="EMBL/GenBank/DDBJ databases">
        <title>Halalkalibacter sp. nov. isolated from Lonar Lake, India.</title>
        <authorList>
            <person name="Joshi A."/>
            <person name="Thite S."/>
            <person name="Lodha T."/>
        </authorList>
    </citation>
    <scope>NUCLEOTIDE SEQUENCE</scope>
    <source>
        <strain evidence="4">MEB205</strain>
    </source>
</reference>
<dbReference type="PANTHER" id="PTHR43156:SF14">
    <property type="entry name" value="PHOSPHOSERINE PHOSPHATASE RSBP"/>
    <property type="match status" value="1"/>
</dbReference>
<dbReference type="RefSeq" id="WP_250098561.1">
    <property type="nucleotide sequence ID" value="NZ_JAKRYL010000036.1"/>
</dbReference>
<dbReference type="SMART" id="SM00331">
    <property type="entry name" value="PP2C_SIG"/>
    <property type="match status" value="1"/>
</dbReference>
<dbReference type="AlphaFoldDB" id="A0A9X2CWR8"/>
<dbReference type="Pfam" id="PF13426">
    <property type="entry name" value="PAS_9"/>
    <property type="match status" value="1"/>
</dbReference>
<feature type="coiled-coil region" evidence="2">
    <location>
        <begin position="112"/>
        <end position="167"/>
    </location>
</feature>
<sequence length="403" mass="46035">MDEHLNNAPCGFLTLSENGRILVMNQTLLNLLDYRLDQLNGEHINSILTVPAQLFFQLYFVPLVKLEKKIEEMHISFLSNTGKEIPVIINALPRNRNGQNQIDCVLFPMHKRSEYENELLLAKKEAEAALLAKEKANAELEAALKDLKSKQEELLELNKQNQAYKINTTKELELARKIQETSLTEPIVNDQIKIESFYEASNELSGDIYGFYQLDQHRYGIILLDVMGHGISSALITMSLHSLFQRLISKGVKTEAVMKELDNHLHRLFQNNKEAWHYCTAINLLIDTKEKKIDYINAGHPPALWQDSNGELHELYSKMPPLGTFEGLVFKTNTLPYTDGGRLLLYTDGVTDPLGPDQLNNLLRDNQSMSISNLKEKMKQLLSNEIKMYTKSDDQCFILVDLT</sequence>
<gene>
    <name evidence="4" type="ORF">MF646_21555</name>
</gene>
<dbReference type="GO" id="GO:0016791">
    <property type="term" value="F:phosphatase activity"/>
    <property type="evidence" value="ECO:0007669"/>
    <property type="project" value="TreeGrafter"/>
</dbReference>
<keyword evidence="1" id="KW-0378">Hydrolase</keyword>
<dbReference type="Pfam" id="PF07228">
    <property type="entry name" value="SpoIIE"/>
    <property type="match status" value="1"/>
</dbReference>
<dbReference type="Proteomes" id="UP001139150">
    <property type="component" value="Unassembled WGS sequence"/>
</dbReference>
<dbReference type="InterPro" id="IPR052016">
    <property type="entry name" value="Bact_Sigma-Reg"/>
</dbReference>
<dbReference type="PANTHER" id="PTHR43156">
    <property type="entry name" value="STAGE II SPORULATION PROTEIN E-RELATED"/>
    <property type="match status" value="1"/>
</dbReference>
<dbReference type="EMBL" id="JAKRYL010000036">
    <property type="protein sequence ID" value="MCL7749704.1"/>
    <property type="molecule type" value="Genomic_DNA"/>
</dbReference>
<dbReference type="InterPro" id="IPR036457">
    <property type="entry name" value="PPM-type-like_dom_sf"/>
</dbReference>